<accession>A0A2P2JVZ4</accession>
<name>A0A2P2JVZ4_RHIMU</name>
<sequence length="10" mass="1191">MDFTFCNSNL</sequence>
<reference evidence="1" key="1">
    <citation type="submission" date="2018-02" db="EMBL/GenBank/DDBJ databases">
        <title>Rhizophora mucronata_Transcriptome.</title>
        <authorList>
            <person name="Meera S.P."/>
            <person name="Sreeshan A."/>
            <person name="Augustine A."/>
        </authorList>
    </citation>
    <scope>NUCLEOTIDE SEQUENCE</scope>
    <source>
        <tissue evidence="1">Leaf</tissue>
    </source>
</reference>
<dbReference type="EMBL" id="GGEC01017165">
    <property type="protein sequence ID" value="MBW97648.1"/>
    <property type="molecule type" value="Transcribed_RNA"/>
</dbReference>
<protein>
    <submittedName>
        <fullName evidence="1">Uncharacterized protein</fullName>
    </submittedName>
</protein>
<evidence type="ECO:0000313" key="1">
    <source>
        <dbReference type="EMBL" id="MBW97648.1"/>
    </source>
</evidence>
<organism evidence="1">
    <name type="scientific">Rhizophora mucronata</name>
    <name type="common">Asiatic mangrove</name>
    <dbReference type="NCBI Taxonomy" id="61149"/>
    <lineage>
        <taxon>Eukaryota</taxon>
        <taxon>Viridiplantae</taxon>
        <taxon>Streptophyta</taxon>
        <taxon>Embryophyta</taxon>
        <taxon>Tracheophyta</taxon>
        <taxon>Spermatophyta</taxon>
        <taxon>Magnoliopsida</taxon>
        <taxon>eudicotyledons</taxon>
        <taxon>Gunneridae</taxon>
        <taxon>Pentapetalae</taxon>
        <taxon>rosids</taxon>
        <taxon>fabids</taxon>
        <taxon>Malpighiales</taxon>
        <taxon>Rhizophoraceae</taxon>
        <taxon>Rhizophora</taxon>
    </lineage>
</organism>
<proteinExistence type="predicted"/>